<feature type="coiled-coil region" evidence="1">
    <location>
        <begin position="574"/>
        <end position="608"/>
    </location>
</feature>
<reference evidence="3" key="1">
    <citation type="submission" date="2023-10" db="EMBL/GenBank/DDBJ databases">
        <authorList>
            <person name="Chen Y."/>
            <person name="Shah S."/>
            <person name="Dougan E. K."/>
            <person name="Thang M."/>
            <person name="Chan C."/>
        </authorList>
    </citation>
    <scope>NUCLEOTIDE SEQUENCE [LARGE SCALE GENOMIC DNA]</scope>
</reference>
<feature type="coiled-coil region" evidence="1">
    <location>
        <begin position="679"/>
        <end position="706"/>
    </location>
</feature>
<proteinExistence type="predicted"/>
<feature type="compositionally biased region" description="Basic and acidic residues" evidence="2">
    <location>
        <begin position="714"/>
        <end position="732"/>
    </location>
</feature>
<accession>A0ABN9TIY2</accession>
<keyword evidence="1" id="KW-0175">Coiled coil</keyword>
<feature type="coiled-coil region" evidence="1">
    <location>
        <begin position="211"/>
        <end position="238"/>
    </location>
</feature>
<evidence type="ECO:0000313" key="4">
    <source>
        <dbReference type="Proteomes" id="UP001189429"/>
    </source>
</evidence>
<evidence type="ECO:0000256" key="1">
    <source>
        <dbReference type="SAM" id="Coils"/>
    </source>
</evidence>
<feature type="coiled-coil region" evidence="1">
    <location>
        <begin position="916"/>
        <end position="943"/>
    </location>
</feature>
<evidence type="ECO:0000313" key="3">
    <source>
        <dbReference type="EMBL" id="CAK0845919.1"/>
    </source>
</evidence>
<organism evidence="3 4">
    <name type="scientific">Prorocentrum cordatum</name>
    <dbReference type="NCBI Taxonomy" id="2364126"/>
    <lineage>
        <taxon>Eukaryota</taxon>
        <taxon>Sar</taxon>
        <taxon>Alveolata</taxon>
        <taxon>Dinophyceae</taxon>
        <taxon>Prorocentrales</taxon>
        <taxon>Prorocentraceae</taxon>
        <taxon>Prorocentrum</taxon>
    </lineage>
</organism>
<dbReference type="Proteomes" id="UP001189429">
    <property type="component" value="Unassembled WGS sequence"/>
</dbReference>
<dbReference type="EMBL" id="CAUYUJ010014776">
    <property type="protein sequence ID" value="CAK0845919.1"/>
    <property type="molecule type" value="Genomic_DNA"/>
</dbReference>
<comment type="caution">
    <text evidence="3">The sequence shown here is derived from an EMBL/GenBank/DDBJ whole genome shotgun (WGS) entry which is preliminary data.</text>
</comment>
<keyword evidence="4" id="KW-1185">Reference proteome</keyword>
<protein>
    <submittedName>
        <fullName evidence="3">Uncharacterized protein</fullName>
    </submittedName>
</protein>
<sequence length="1245" mass="134114">ETNDLWLSLALLADQAVLGLGRLRNGEAAPEAPAVDDHGTGNEEVAHIRRAEEIARTLERAGGAESDPWWEKVPDLDITSIAKLIAFTLQCMYHMRRWETVLRLARSFNDVTCSAFATSFLPITVGAQREAVAALVLAASLASARAAAEQVNPIGKVLELISDLQTKIIGEGETSQKVYESFSEWCEESNKNLAFEIKTSKSEIQDLKAIISEETAMVNSLTAKAEDLAQQIATDEADLKASSYIRGSESKAFEAERAELADIIDTLSRAIGILEKHASASLLQAKGATSLVEALHVMVQASGFSASDAQRLTALVQQSQDAEGDNEGAPSASVYEGHSGGIVDVLQDLLDKAQVSLKNAQNKETSNLFAFEKLKQSIEDEIAYGKKELAEAKAGIAAANEKKATATGDLEVTSKDLADDVKELGDLHENCMTTAQTFEAEVKSRAEELKALAEAKKVISENTGGAESLSYGLSQQAFLQLSSGTELAHFEAVRFVRDLGRRQNALALTQLANRMATAMRSGGASQIFAKVKGLIADMIDRLEKEADADAKHKAYCDKELAYADQKKADRVAEIEKLTVAIDGMSARSAQLKEEIATLEKELATIATEQATMDKIRAEENAAYVKNKADMEQGIKGIQMALKVLTEYYASDKEHSAAEGAGQGIIGLLEVIESDFQKGLSDMTGAEESAQAEYEQLTKDNEIATATKTQDAKYKTKESKDLDKATAEAESDRSGVQTELEAVEKYLAKLHEQCDETAPTYAELVSRRSAEIAGLRQALQILEGEAALVQQLSRHQTLRGVRRHLEGVYPSPFRLEAPTQQRSPTYRTLPGSRAMKAVAALVLAASLASARAAAEQVNPIGKVLELISDLQTKIIGEGETSQKVYESFSEWCEESNKNLAFEIKTSKSEIQDLKAIISEETAMVNSLTAKAEDLAQQIATDEADLKASSYIRGSESKAFEAERAELADIIDTLSRAIGILEKHASASLLQAKGATSLVEALHVMVQASGFSASDAQRLTALVQQSQDAEGDNEGAPSASVYEGHSGGIVDVLQDLLDKAQASLKNAQNKETSNLFAFEKLKQSIEDEIAYGKKELAEAKAGIAAANEKKATATGDLEVTSKDLADDVKELGDLHENCMTTAQTFEAEVKSRAEELKALAEAKKVISENTGGAESLSYGLSQQAFLQLSSGTELAHFEAVRFVRDLGRRQNAPALTQLANRMATAMRSGGASQDIRSSLKSRASSLT</sequence>
<feature type="compositionally biased region" description="Polar residues" evidence="2">
    <location>
        <begin position="1228"/>
        <end position="1245"/>
    </location>
</feature>
<evidence type="ECO:0000256" key="2">
    <source>
        <dbReference type="SAM" id="MobiDB-lite"/>
    </source>
</evidence>
<feature type="non-terminal residue" evidence="3">
    <location>
        <position position="1"/>
    </location>
</feature>
<gene>
    <name evidence="3" type="ORF">PCOR1329_LOCUS39564</name>
</gene>
<feature type="region of interest" description="Disordered" evidence="2">
    <location>
        <begin position="714"/>
        <end position="735"/>
    </location>
</feature>
<name>A0ABN9TIY2_9DINO</name>
<feature type="region of interest" description="Disordered" evidence="2">
    <location>
        <begin position="1224"/>
        <end position="1245"/>
    </location>
</feature>